<dbReference type="AlphaFoldDB" id="A0A9E4N0S4"/>
<feature type="compositionally biased region" description="Basic residues" evidence="1">
    <location>
        <begin position="66"/>
        <end position="83"/>
    </location>
</feature>
<organism evidence="3 4">
    <name type="scientific">Candidatus Thiodiazotropha lotti</name>
    <dbReference type="NCBI Taxonomy" id="2792787"/>
    <lineage>
        <taxon>Bacteria</taxon>
        <taxon>Pseudomonadati</taxon>
        <taxon>Pseudomonadota</taxon>
        <taxon>Gammaproteobacteria</taxon>
        <taxon>Chromatiales</taxon>
        <taxon>Sedimenticolaceae</taxon>
        <taxon>Candidatus Thiodiazotropha</taxon>
    </lineage>
</organism>
<name>A0A9E4N0S4_9GAMM</name>
<reference evidence="3" key="1">
    <citation type="journal article" date="2021" name="Proc. Natl. Acad. Sci. U.S.A.">
        <title>Global biogeography of chemosynthetic symbionts reveals both localized and globally distributed symbiont groups. .</title>
        <authorList>
            <person name="Osvatic J.T."/>
            <person name="Wilkins L.G.E."/>
            <person name="Leibrecht L."/>
            <person name="Leray M."/>
            <person name="Zauner S."/>
            <person name="Polzin J."/>
            <person name="Camacho Y."/>
            <person name="Gros O."/>
            <person name="van Gils J.A."/>
            <person name="Eisen J.A."/>
            <person name="Petersen J.M."/>
            <person name="Yuen B."/>
        </authorList>
    </citation>
    <scope>NUCLEOTIDE SEQUENCE</scope>
    <source>
        <strain evidence="3">MAGL173</strain>
    </source>
</reference>
<gene>
    <name evidence="3" type="ORF">JAZ04_09530</name>
</gene>
<protein>
    <submittedName>
        <fullName evidence="3">Uncharacterized protein</fullName>
    </submittedName>
</protein>
<accession>A0A9E4N0S4</accession>
<sequence>MKHHPTLLMLLLTLLLLPLSSAIAERGESVMFKPKAHPFTEPPPKQLSEAEKCQQLQQQIEALKGKPQRRHAVIERHKKACLK</sequence>
<evidence type="ECO:0000313" key="3">
    <source>
        <dbReference type="EMBL" id="MCG7939080.1"/>
    </source>
</evidence>
<evidence type="ECO:0000256" key="1">
    <source>
        <dbReference type="SAM" id="MobiDB-lite"/>
    </source>
</evidence>
<proteinExistence type="predicted"/>
<comment type="caution">
    <text evidence="3">The sequence shown here is derived from an EMBL/GenBank/DDBJ whole genome shotgun (WGS) entry which is preliminary data.</text>
</comment>
<evidence type="ECO:0000313" key="4">
    <source>
        <dbReference type="Proteomes" id="UP000886687"/>
    </source>
</evidence>
<feature type="region of interest" description="Disordered" evidence="1">
    <location>
        <begin position="64"/>
        <end position="83"/>
    </location>
</feature>
<feature type="signal peptide" evidence="2">
    <location>
        <begin position="1"/>
        <end position="24"/>
    </location>
</feature>
<feature type="chain" id="PRO_5038781388" evidence="2">
    <location>
        <begin position="25"/>
        <end position="83"/>
    </location>
</feature>
<dbReference type="Proteomes" id="UP000886687">
    <property type="component" value="Unassembled WGS sequence"/>
</dbReference>
<dbReference type="EMBL" id="JAEPDI010000005">
    <property type="protein sequence ID" value="MCG7939080.1"/>
    <property type="molecule type" value="Genomic_DNA"/>
</dbReference>
<evidence type="ECO:0000256" key="2">
    <source>
        <dbReference type="SAM" id="SignalP"/>
    </source>
</evidence>
<keyword evidence="2" id="KW-0732">Signal</keyword>